<comment type="caution">
    <text evidence="1">The sequence shown here is derived from an EMBL/GenBank/DDBJ whole genome shotgun (WGS) entry which is preliminary data.</text>
</comment>
<dbReference type="InterPro" id="IPR036249">
    <property type="entry name" value="Thioredoxin-like_sf"/>
</dbReference>
<dbReference type="Proteomes" id="UP000182121">
    <property type="component" value="Unassembled WGS sequence"/>
</dbReference>
<dbReference type="Pfam" id="PF03960">
    <property type="entry name" value="ArsC"/>
    <property type="match status" value="1"/>
</dbReference>
<name>A0A1I0JE62_9FIRM</name>
<dbReference type="InterPro" id="IPR006660">
    <property type="entry name" value="Arsenate_reductase-like"/>
</dbReference>
<sequence>MINWEGKDQDTLALIKYIADEDKLEKILENTQILKTPVVINGKKSTLGYQPDVWKGWS</sequence>
<evidence type="ECO:0000313" key="2">
    <source>
        <dbReference type="Proteomes" id="UP000182121"/>
    </source>
</evidence>
<protein>
    <submittedName>
        <fullName evidence="1">ArsC family protein</fullName>
    </submittedName>
</protein>
<dbReference type="SUPFAM" id="SSF52833">
    <property type="entry name" value="Thioredoxin-like"/>
    <property type="match status" value="1"/>
</dbReference>
<dbReference type="Gene3D" id="3.40.30.10">
    <property type="entry name" value="Glutaredoxin"/>
    <property type="match status" value="1"/>
</dbReference>
<dbReference type="AlphaFoldDB" id="A0A1I0JE62"/>
<dbReference type="EMBL" id="FOIO01000055">
    <property type="protein sequence ID" value="SEU08144.1"/>
    <property type="molecule type" value="Genomic_DNA"/>
</dbReference>
<proteinExistence type="predicted"/>
<accession>A0A1I0JE62</accession>
<organism evidence="1 2">
    <name type="scientific">Enterocloster clostridioformis</name>
    <dbReference type="NCBI Taxonomy" id="1531"/>
    <lineage>
        <taxon>Bacteria</taxon>
        <taxon>Bacillati</taxon>
        <taxon>Bacillota</taxon>
        <taxon>Clostridia</taxon>
        <taxon>Lachnospirales</taxon>
        <taxon>Lachnospiraceae</taxon>
        <taxon>Enterocloster</taxon>
    </lineage>
</organism>
<gene>
    <name evidence="1" type="ORF">SAMN05216521_105517</name>
</gene>
<reference evidence="1 2" key="1">
    <citation type="submission" date="2016-10" db="EMBL/GenBank/DDBJ databases">
        <authorList>
            <person name="Varghese N."/>
            <person name="Submissions S."/>
        </authorList>
    </citation>
    <scope>NUCLEOTIDE SEQUENCE [LARGE SCALE GENOMIC DNA]</scope>
    <source>
        <strain evidence="1 2">NLAE-zl-C196</strain>
    </source>
</reference>
<evidence type="ECO:0000313" key="1">
    <source>
        <dbReference type="EMBL" id="SEU08144.1"/>
    </source>
</evidence>